<dbReference type="PANTHER" id="PTHR12112:SF39">
    <property type="entry name" value="EG:152A3.5 PROTEIN (FBGN0003116_PN PROTEIN)"/>
    <property type="match status" value="1"/>
</dbReference>
<dbReference type="VEuPathDB" id="FungiDB:BON22_4789"/>
<dbReference type="SUPFAM" id="SSF64182">
    <property type="entry name" value="DHH phosphoesterases"/>
    <property type="match status" value="1"/>
</dbReference>
<dbReference type="AlphaFoldDB" id="A0A061B2C9"/>
<dbReference type="GO" id="GO:0005737">
    <property type="term" value="C:cytoplasm"/>
    <property type="evidence" value="ECO:0007669"/>
    <property type="project" value="InterPro"/>
</dbReference>
<keyword evidence="2" id="KW-0479">Metal-binding</keyword>
<dbReference type="InterPro" id="IPR038763">
    <property type="entry name" value="DHH_sf"/>
</dbReference>
<dbReference type="PANTHER" id="PTHR12112">
    <property type="entry name" value="BNIP - RELATED"/>
    <property type="match status" value="1"/>
</dbReference>
<evidence type="ECO:0000256" key="4">
    <source>
        <dbReference type="ARBA" id="ARBA00023211"/>
    </source>
</evidence>
<dbReference type="Gene3D" id="3.10.310.20">
    <property type="entry name" value="DHHA2 domain"/>
    <property type="match status" value="1"/>
</dbReference>
<dbReference type="Pfam" id="PF01368">
    <property type="entry name" value="DHH"/>
    <property type="match status" value="1"/>
</dbReference>
<evidence type="ECO:0000256" key="3">
    <source>
        <dbReference type="ARBA" id="ARBA00022801"/>
    </source>
</evidence>
<protein>
    <submittedName>
        <fullName evidence="6">CYFA0S12e02498g1_1</fullName>
    </submittedName>
    <submittedName>
        <fullName evidence="7">Exopolyphosphatase</fullName>
    </submittedName>
</protein>
<dbReference type="Proteomes" id="UP000189513">
    <property type="component" value="Unassembled WGS sequence"/>
</dbReference>
<reference evidence="8" key="2">
    <citation type="journal article" date="2017" name="Genome Announc.">
        <title>Genome sequences of Cyberlindnera fabianii 65, Pichia kudriavzevii 129, and Saccharomyces cerevisiae 131 isolated from fermented masau fruits in Zimbabwe.</title>
        <authorList>
            <person name="van Rijswijck I.M.H."/>
            <person name="Derks M.F.L."/>
            <person name="Abee T."/>
            <person name="de Ridder D."/>
            <person name="Smid E.J."/>
        </authorList>
    </citation>
    <scope>NUCLEOTIDE SEQUENCE [LARGE SCALE GENOMIC DNA]</scope>
    <source>
        <strain evidence="8">65</strain>
    </source>
</reference>
<name>A0A061B2C9_CYBFA</name>
<keyword evidence="4" id="KW-0464">Manganese</keyword>
<gene>
    <name evidence="7" type="ORF">BON22_4789</name>
    <name evidence="6" type="ORF">CYFA0S_12e02498g</name>
</gene>
<dbReference type="InterPro" id="IPR001667">
    <property type="entry name" value="DDH_dom"/>
</dbReference>
<evidence type="ECO:0000256" key="1">
    <source>
        <dbReference type="ARBA" id="ARBA00001936"/>
    </source>
</evidence>
<dbReference type="EMBL" id="MPUK01000011">
    <property type="protein sequence ID" value="ONH65347.1"/>
    <property type="molecule type" value="Genomic_DNA"/>
</dbReference>
<comment type="cofactor">
    <cofactor evidence="1">
        <name>Mn(2+)</name>
        <dbReference type="ChEBI" id="CHEBI:29035"/>
    </cofactor>
</comment>
<dbReference type="STRING" id="36022.A0A061B2C9"/>
<proteinExistence type="predicted"/>
<dbReference type="InterPro" id="IPR038222">
    <property type="entry name" value="DHHA2_dom_sf"/>
</dbReference>
<dbReference type="EMBL" id="LK052897">
    <property type="protein sequence ID" value="CDR43606.1"/>
    <property type="molecule type" value="Genomic_DNA"/>
</dbReference>
<evidence type="ECO:0000256" key="2">
    <source>
        <dbReference type="ARBA" id="ARBA00022723"/>
    </source>
</evidence>
<evidence type="ECO:0000313" key="6">
    <source>
        <dbReference type="EMBL" id="CDR43606.1"/>
    </source>
</evidence>
<keyword evidence="3" id="KW-0378">Hydrolase</keyword>
<evidence type="ECO:0000313" key="7">
    <source>
        <dbReference type="EMBL" id="ONH65347.1"/>
    </source>
</evidence>
<dbReference type="SMART" id="SM01131">
    <property type="entry name" value="DHHA2"/>
    <property type="match status" value="1"/>
</dbReference>
<keyword evidence="8" id="KW-1185">Reference proteome</keyword>
<evidence type="ECO:0000259" key="5">
    <source>
        <dbReference type="SMART" id="SM01131"/>
    </source>
</evidence>
<sequence length="360" mass="40750">MSKINNFLKTLRTSIGSTQKYGLVSGNQSGDLDSVICAITYAYFSHQVDPQRPLLPFLNFARADLSARKDIELVFLSNGLDANQLYYVDDLEHLSPNELVLVDHNSPQGKIAELELEVTGIIDHHEDEGLFLNSEPRIIEKTGSCSTLVAKYWLEKGATLDSEVVRLLLAPLVIDTRNLTSRMETQDYEMAKKYASFIPAQDTTTWFTQLQEAKEDISSLTAREILTKDYKFFEFGVGSAEVEKNVGFSSVVKPFEWLLEHHTDFKDQMKKYLSDLSLDILVVMTSFEKNGNFCRQIVFIAKDESDKLLIKLAKDSKLDKELDLEVEKTTESGLTIYNQKNIKASRKQVVPALKQALESL</sequence>
<dbReference type="Gene3D" id="3.90.1640.10">
    <property type="entry name" value="inorganic pyrophosphatase (n-terminal core)"/>
    <property type="match status" value="1"/>
</dbReference>
<dbReference type="InterPro" id="IPR004097">
    <property type="entry name" value="DHHA2"/>
</dbReference>
<reference evidence="6" key="1">
    <citation type="journal article" date="2014" name="Genome Announc.">
        <title>Genome sequence of the yeast Cyberlindnera fabianii (Hansenula fabianii).</title>
        <authorList>
            <person name="Freel K.C."/>
            <person name="Sarilar V."/>
            <person name="Neuveglise C."/>
            <person name="Devillers H."/>
            <person name="Friedrich A."/>
            <person name="Schacherer J."/>
        </authorList>
    </citation>
    <scope>NUCLEOTIDE SEQUENCE</scope>
    <source>
        <strain evidence="6">YJS4271</strain>
    </source>
</reference>
<dbReference type="GO" id="GO:0046872">
    <property type="term" value="F:metal ion binding"/>
    <property type="evidence" value="ECO:0007669"/>
    <property type="project" value="UniProtKB-KW"/>
</dbReference>
<organism evidence="6">
    <name type="scientific">Cyberlindnera fabianii</name>
    <name type="common">Yeast</name>
    <name type="synonym">Hansenula fabianii</name>
    <dbReference type="NCBI Taxonomy" id="36022"/>
    <lineage>
        <taxon>Eukaryota</taxon>
        <taxon>Fungi</taxon>
        <taxon>Dikarya</taxon>
        <taxon>Ascomycota</taxon>
        <taxon>Saccharomycotina</taxon>
        <taxon>Saccharomycetes</taxon>
        <taxon>Phaffomycetales</taxon>
        <taxon>Phaffomycetaceae</taxon>
        <taxon>Cyberlindnera</taxon>
    </lineage>
</organism>
<feature type="domain" description="DHHA2" evidence="5">
    <location>
        <begin position="207"/>
        <end position="357"/>
    </location>
</feature>
<dbReference type="OMA" id="TMTIFFN"/>
<reference evidence="7" key="3">
    <citation type="submission" date="2017-01" db="EMBL/GenBank/DDBJ databases">
        <authorList>
            <person name="Mah S.A."/>
            <person name="Swanson W.J."/>
            <person name="Moy G.W."/>
            <person name="Vacquier V.D."/>
        </authorList>
    </citation>
    <scope>NUCLEOTIDE SEQUENCE [LARGE SCALE GENOMIC DNA]</scope>
    <source>
        <strain evidence="7">65</strain>
    </source>
</reference>
<dbReference type="OrthoDB" id="374045at2759"/>
<accession>A0A061B2C9</accession>
<dbReference type="GO" id="GO:0004309">
    <property type="term" value="F:exopolyphosphatase activity"/>
    <property type="evidence" value="ECO:0007669"/>
    <property type="project" value="TreeGrafter"/>
</dbReference>
<dbReference type="Pfam" id="PF02833">
    <property type="entry name" value="DHHA2"/>
    <property type="match status" value="1"/>
</dbReference>
<evidence type="ECO:0000313" key="8">
    <source>
        <dbReference type="Proteomes" id="UP000189513"/>
    </source>
</evidence>